<name>X1HXM6_9ZZZZ</name>
<reference evidence="1" key="1">
    <citation type="journal article" date="2014" name="Front. Microbiol.">
        <title>High frequency of phylogenetically diverse reductive dehalogenase-homologous genes in deep subseafloor sedimentary metagenomes.</title>
        <authorList>
            <person name="Kawai M."/>
            <person name="Futagami T."/>
            <person name="Toyoda A."/>
            <person name="Takaki Y."/>
            <person name="Nishi S."/>
            <person name="Hori S."/>
            <person name="Arai W."/>
            <person name="Tsubouchi T."/>
            <person name="Morono Y."/>
            <person name="Uchiyama I."/>
            <person name="Ito T."/>
            <person name="Fujiyama A."/>
            <person name="Inagaki F."/>
            <person name="Takami H."/>
        </authorList>
    </citation>
    <scope>NUCLEOTIDE SEQUENCE</scope>
    <source>
        <strain evidence="1">Expedition CK06-06</strain>
    </source>
</reference>
<dbReference type="AlphaFoldDB" id="X1HXM6"/>
<evidence type="ECO:0000313" key="1">
    <source>
        <dbReference type="EMBL" id="GAH74227.1"/>
    </source>
</evidence>
<dbReference type="EMBL" id="BARU01031407">
    <property type="protein sequence ID" value="GAH74227.1"/>
    <property type="molecule type" value="Genomic_DNA"/>
</dbReference>
<gene>
    <name evidence="1" type="ORF">S03H2_49676</name>
</gene>
<feature type="non-terminal residue" evidence="1">
    <location>
        <position position="1"/>
    </location>
</feature>
<accession>X1HXM6</accession>
<organism evidence="1">
    <name type="scientific">marine sediment metagenome</name>
    <dbReference type="NCBI Taxonomy" id="412755"/>
    <lineage>
        <taxon>unclassified sequences</taxon>
        <taxon>metagenomes</taxon>
        <taxon>ecological metagenomes</taxon>
    </lineage>
</organism>
<protein>
    <submittedName>
        <fullName evidence="1">Uncharacterized protein</fullName>
    </submittedName>
</protein>
<proteinExistence type="predicted"/>
<sequence>YGALNARVLASLRPTTDFTFSRRLADMEIASLTLGRVLECPKSALTALH</sequence>
<comment type="caution">
    <text evidence="1">The sequence shown here is derived from an EMBL/GenBank/DDBJ whole genome shotgun (WGS) entry which is preliminary data.</text>
</comment>